<feature type="region of interest" description="Disordered" evidence="1">
    <location>
        <begin position="43"/>
        <end position="120"/>
    </location>
</feature>
<proteinExistence type="predicted"/>
<dbReference type="AlphaFoldDB" id="A0A6G0QYF1"/>
<dbReference type="EMBL" id="QXFY01001869">
    <property type="protein sequence ID" value="KAE9307718.1"/>
    <property type="molecule type" value="Genomic_DNA"/>
</dbReference>
<sequence>MFRTAATRDPSRMRRVVNLPRRQIGEAIGWRQLAPFPLKNGAAIRQDRSAPPDFWKQMSDQDRRDGTRSDVGRNQCRTERNQCRTTGIGDGTVTRRHAANGDQGLDTHSGAADLDSGAEDVGDGPICVMRRGEPHAEDAASQRTQLSEGAAAAKRIKSEGTGGIKDGAKGGGDLDAEEAEGQQTQLLEDTTTVQEIKIGDDGGVQVGIKDGNDLDAGDAEGQQGGFTVVGDLDAEDDEG</sequence>
<gene>
    <name evidence="2" type="ORF">PF008_g21166</name>
</gene>
<feature type="compositionally biased region" description="Basic and acidic residues" evidence="1">
    <location>
        <begin position="59"/>
        <end position="82"/>
    </location>
</feature>
<feature type="compositionally biased region" description="Gly residues" evidence="1">
    <location>
        <begin position="160"/>
        <end position="173"/>
    </location>
</feature>
<feature type="region of interest" description="Disordered" evidence="1">
    <location>
        <begin position="134"/>
        <end position="186"/>
    </location>
</feature>
<reference evidence="2 3" key="1">
    <citation type="submission" date="2018-09" db="EMBL/GenBank/DDBJ databases">
        <title>Genomic investigation of the strawberry pathogen Phytophthora fragariae indicates pathogenicity is determined by transcriptional variation in three key races.</title>
        <authorList>
            <person name="Adams T.M."/>
            <person name="Armitage A.D."/>
            <person name="Sobczyk M.K."/>
            <person name="Bates H.J."/>
            <person name="Dunwell J.M."/>
            <person name="Nellist C.F."/>
            <person name="Harrison R.J."/>
        </authorList>
    </citation>
    <scope>NUCLEOTIDE SEQUENCE [LARGE SCALE GENOMIC DNA]</scope>
    <source>
        <strain evidence="2 3">NOV-77</strain>
    </source>
</reference>
<organism evidence="2 3">
    <name type="scientific">Phytophthora fragariae</name>
    <dbReference type="NCBI Taxonomy" id="53985"/>
    <lineage>
        <taxon>Eukaryota</taxon>
        <taxon>Sar</taxon>
        <taxon>Stramenopiles</taxon>
        <taxon>Oomycota</taxon>
        <taxon>Peronosporomycetes</taxon>
        <taxon>Peronosporales</taxon>
        <taxon>Peronosporaceae</taxon>
        <taxon>Phytophthora</taxon>
    </lineage>
</organism>
<accession>A0A6G0QYF1</accession>
<comment type="caution">
    <text evidence="2">The sequence shown here is derived from an EMBL/GenBank/DDBJ whole genome shotgun (WGS) entry which is preliminary data.</text>
</comment>
<protein>
    <submittedName>
        <fullName evidence="2">Uncharacterized protein</fullName>
    </submittedName>
</protein>
<name>A0A6G0QYF1_9STRA</name>
<evidence type="ECO:0000256" key="1">
    <source>
        <dbReference type="SAM" id="MobiDB-lite"/>
    </source>
</evidence>
<evidence type="ECO:0000313" key="3">
    <source>
        <dbReference type="Proteomes" id="UP000486351"/>
    </source>
</evidence>
<dbReference type="Proteomes" id="UP000486351">
    <property type="component" value="Unassembled WGS sequence"/>
</dbReference>
<evidence type="ECO:0000313" key="2">
    <source>
        <dbReference type="EMBL" id="KAE9307718.1"/>
    </source>
</evidence>
<feature type="region of interest" description="Disordered" evidence="1">
    <location>
        <begin position="202"/>
        <end position="239"/>
    </location>
</feature>